<evidence type="ECO:0000313" key="4">
    <source>
        <dbReference type="Proteomes" id="UP001321582"/>
    </source>
</evidence>
<feature type="domain" description="Impact N-terminal" evidence="2">
    <location>
        <begin position="15"/>
        <end position="121"/>
    </location>
</feature>
<dbReference type="GO" id="GO:0006446">
    <property type="term" value="P:regulation of translational initiation"/>
    <property type="evidence" value="ECO:0007669"/>
    <property type="project" value="TreeGrafter"/>
</dbReference>
<dbReference type="Proteomes" id="UP001321582">
    <property type="component" value="Chromosome"/>
</dbReference>
<proteinExistence type="inferred from homology"/>
<organism evidence="3 4">
    <name type="scientific">Haliovirga abyssi</name>
    <dbReference type="NCBI Taxonomy" id="2996794"/>
    <lineage>
        <taxon>Bacteria</taxon>
        <taxon>Fusobacteriati</taxon>
        <taxon>Fusobacteriota</taxon>
        <taxon>Fusobacteriia</taxon>
        <taxon>Fusobacteriales</taxon>
        <taxon>Haliovirgaceae</taxon>
        <taxon>Haliovirga</taxon>
    </lineage>
</organism>
<dbReference type="InterPro" id="IPR036956">
    <property type="entry name" value="Impact_N_sf"/>
</dbReference>
<evidence type="ECO:0000259" key="2">
    <source>
        <dbReference type="Pfam" id="PF01205"/>
    </source>
</evidence>
<dbReference type="InterPro" id="IPR020568">
    <property type="entry name" value="Ribosomal_Su5_D2-typ_SF"/>
</dbReference>
<dbReference type="InterPro" id="IPR001498">
    <property type="entry name" value="Impact_N"/>
</dbReference>
<dbReference type="PANTHER" id="PTHR16301">
    <property type="entry name" value="IMPACT-RELATED"/>
    <property type="match status" value="1"/>
</dbReference>
<name>A0AAU9D2S9_9FUSO</name>
<accession>A0AAU9D2S9</accession>
<dbReference type="Gene3D" id="3.30.230.30">
    <property type="entry name" value="Impact, N-terminal domain"/>
    <property type="match status" value="1"/>
</dbReference>
<dbReference type="KEGG" id="haby:HLVA_08600"/>
<reference evidence="3 4" key="1">
    <citation type="submission" date="2022-11" db="EMBL/GenBank/DDBJ databases">
        <title>Haliovirga abyssi gen. nov., sp. nov., a mesophilic fermentative bacterium isolated from the Iheya North hydrothermal field and the proposal of Haliovirgaceae fam. nov.</title>
        <authorList>
            <person name="Miyazaki U."/>
            <person name="Tame A."/>
            <person name="Miyazaki J."/>
            <person name="Takai K."/>
            <person name="Sawayama S."/>
            <person name="Kitajima M."/>
            <person name="Okamoto A."/>
            <person name="Nakagawa S."/>
        </authorList>
    </citation>
    <scope>NUCLEOTIDE SEQUENCE [LARGE SCALE GENOMIC DNA]</scope>
    <source>
        <strain evidence="3 4">IC12</strain>
    </source>
</reference>
<gene>
    <name evidence="3" type="ORF">HLVA_08600</name>
</gene>
<dbReference type="SUPFAM" id="SSF54211">
    <property type="entry name" value="Ribosomal protein S5 domain 2-like"/>
    <property type="match status" value="1"/>
</dbReference>
<keyword evidence="4" id="KW-1185">Reference proteome</keyword>
<sequence>MRTIKKEHKIEFEEKKSEFIGYIKPIKTKEEAIEFIEYIREKHKDARHNPYGYRIYSGGVESFKFDDDGEPKNTAGKPIADLIAIRDIWNVVIVVTRYFGGIKLGAGGLIRNYAKAAKLAIEESEIVEIVEKSVVVIDFSYKKINEIDFYLNELKINILRKEFEERVTYTLSATKENIKKLKKINGIIIIEN</sequence>
<comment type="similarity">
    <text evidence="1">Belongs to the IMPACT family.</text>
</comment>
<dbReference type="RefSeq" id="WP_307905223.1">
    <property type="nucleotide sequence ID" value="NZ_AP027059.1"/>
</dbReference>
<dbReference type="AlphaFoldDB" id="A0AAU9D2S9"/>
<dbReference type="EMBL" id="AP027059">
    <property type="protein sequence ID" value="BDU50291.1"/>
    <property type="molecule type" value="Genomic_DNA"/>
</dbReference>
<protein>
    <submittedName>
        <fullName evidence="3">Thymidylate synthase</fullName>
    </submittedName>
</protein>
<evidence type="ECO:0000313" key="3">
    <source>
        <dbReference type="EMBL" id="BDU50291.1"/>
    </source>
</evidence>
<evidence type="ECO:0000256" key="1">
    <source>
        <dbReference type="ARBA" id="ARBA00007665"/>
    </source>
</evidence>
<dbReference type="PANTHER" id="PTHR16301:SF20">
    <property type="entry name" value="IMPACT FAMILY MEMBER YIGZ"/>
    <property type="match status" value="1"/>
</dbReference>
<dbReference type="GO" id="GO:0005737">
    <property type="term" value="C:cytoplasm"/>
    <property type="evidence" value="ECO:0007669"/>
    <property type="project" value="TreeGrafter"/>
</dbReference>
<dbReference type="InterPro" id="IPR023582">
    <property type="entry name" value="Impact"/>
</dbReference>
<dbReference type="Pfam" id="PF01205">
    <property type="entry name" value="Impact_N"/>
    <property type="match status" value="1"/>
</dbReference>